<dbReference type="EMBL" id="AP009386">
    <property type="protein sequence ID" value="BAG45169.1"/>
    <property type="molecule type" value="Genomic_DNA"/>
</dbReference>
<dbReference type="InterPro" id="IPR036249">
    <property type="entry name" value="Thioredoxin-like_sf"/>
</dbReference>
<dbReference type="KEGG" id="bmj:BMULJ_03295"/>
<dbReference type="Gene3D" id="3.40.30.10">
    <property type="entry name" value="Glutaredoxin"/>
    <property type="match status" value="1"/>
</dbReference>
<dbReference type="InterPro" id="IPR013766">
    <property type="entry name" value="Thioredoxin_domain"/>
</dbReference>
<dbReference type="Proteomes" id="UP000008815">
    <property type="component" value="Chromosome 2"/>
</dbReference>
<evidence type="ECO:0000313" key="3">
    <source>
        <dbReference type="Proteomes" id="UP000008815"/>
    </source>
</evidence>
<gene>
    <name evidence="2" type="primary">trxA</name>
    <name evidence="2" type="ordered locus">BMULJ_03295</name>
</gene>
<keyword evidence="3" id="KW-1185">Reference proteome</keyword>
<organism evidence="2 3">
    <name type="scientific">Burkholderia multivorans (strain ATCC 17616 / 249)</name>
    <dbReference type="NCBI Taxonomy" id="395019"/>
    <lineage>
        <taxon>Bacteria</taxon>
        <taxon>Pseudomonadati</taxon>
        <taxon>Pseudomonadota</taxon>
        <taxon>Betaproteobacteria</taxon>
        <taxon>Burkholderiales</taxon>
        <taxon>Burkholderiaceae</taxon>
        <taxon>Burkholderia</taxon>
        <taxon>Burkholderia cepacia complex</taxon>
    </lineage>
</organism>
<dbReference type="GeneID" id="89567753"/>
<feature type="domain" description="Thioredoxin" evidence="1">
    <location>
        <begin position="15"/>
        <end position="100"/>
    </location>
</feature>
<evidence type="ECO:0000259" key="1">
    <source>
        <dbReference type="Pfam" id="PF00085"/>
    </source>
</evidence>
<protein>
    <submittedName>
        <fullName evidence="2">Thioredoxin 1</fullName>
    </submittedName>
</protein>
<proteinExistence type="predicted"/>
<dbReference type="RefSeq" id="WP_006397679.1">
    <property type="nucleotide sequence ID" value="NC_010086.1"/>
</dbReference>
<reference evidence="2 3" key="1">
    <citation type="submission" date="2007-04" db="EMBL/GenBank/DDBJ databases">
        <title>Complete genome sequence of Burkholderia multivorans ATCC 17616.</title>
        <authorList>
            <person name="Ohtsubo Y."/>
            <person name="Yamashita A."/>
            <person name="Kurokawa K."/>
            <person name="Takami H."/>
            <person name="Yuhara S."/>
            <person name="Nishiyama E."/>
            <person name="Endo R."/>
            <person name="Miyazaki R."/>
            <person name="Ono A."/>
            <person name="Yano K."/>
            <person name="Ito M."/>
            <person name="Sota M."/>
            <person name="Yuji N."/>
            <person name="Hattori M."/>
            <person name="Tsuda M."/>
        </authorList>
    </citation>
    <scope>NUCLEOTIDE SEQUENCE [LARGE SCALE GENOMIC DNA]</scope>
    <source>
        <strain evidence="3">ATCC 17616 / 249</strain>
    </source>
</reference>
<name>A0A0H3KNL2_BURM1</name>
<accession>A0A0H3KNL2</accession>
<dbReference type="eggNOG" id="COG0526">
    <property type="taxonomic scope" value="Bacteria"/>
</dbReference>
<sequence length="108" mass="11535">MLTPQRYTSNAPTRAEVEALTGATVIEFGANWCGICAGAQPSIVASLAAHPEVRHLKIEDGPGRPLGRSFGVKLWPTLVFLRDGVEVARVVRPIDARQIEAEGFAALA</sequence>
<dbReference type="CDD" id="cd02947">
    <property type="entry name" value="TRX_family"/>
    <property type="match status" value="1"/>
</dbReference>
<dbReference type="KEGG" id="bmu:Bmul_5224"/>
<dbReference type="Pfam" id="PF00085">
    <property type="entry name" value="Thioredoxin"/>
    <property type="match status" value="1"/>
</dbReference>
<dbReference type="STRING" id="395019.BMULJ_03295"/>
<evidence type="ECO:0000313" key="2">
    <source>
        <dbReference type="EMBL" id="BAG45169.1"/>
    </source>
</evidence>
<dbReference type="SUPFAM" id="SSF52833">
    <property type="entry name" value="Thioredoxin-like"/>
    <property type="match status" value="1"/>
</dbReference>
<dbReference type="HOGENOM" id="CLU_090389_12_0_4"/>
<dbReference type="AlphaFoldDB" id="A0A0H3KNL2"/>